<dbReference type="Proteomes" id="UP000251692">
    <property type="component" value="Unassembled WGS sequence"/>
</dbReference>
<evidence type="ECO:0000256" key="3">
    <source>
        <dbReference type="ARBA" id="ARBA00022801"/>
    </source>
</evidence>
<evidence type="ECO:0000256" key="7">
    <source>
        <dbReference type="SAM" id="SignalP"/>
    </source>
</evidence>
<dbReference type="PANTHER" id="PTHR43806:SF11">
    <property type="entry name" value="CEREVISIN-RELATED"/>
    <property type="match status" value="1"/>
</dbReference>
<dbReference type="SUPFAM" id="SSF49299">
    <property type="entry name" value="PKD domain"/>
    <property type="match status" value="2"/>
</dbReference>
<dbReference type="NCBIfam" id="TIGR04183">
    <property type="entry name" value="Por_Secre_tail"/>
    <property type="match status" value="1"/>
</dbReference>
<evidence type="ECO:0000256" key="4">
    <source>
        <dbReference type="ARBA" id="ARBA00022825"/>
    </source>
</evidence>
<keyword evidence="10" id="KW-1185">Reference proteome</keyword>
<evidence type="ECO:0000313" key="9">
    <source>
        <dbReference type="EMBL" id="RAU81683.1"/>
    </source>
</evidence>
<dbReference type="Pfam" id="PF19081">
    <property type="entry name" value="Ig_7"/>
    <property type="match status" value="1"/>
</dbReference>
<dbReference type="PROSITE" id="PS51892">
    <property type="entry name" value="SUBTILASE"/>
    <property type="match status" value="1"/>
</dbReference>
<dbReference type="InterPro" id="IPR013783">
    <property type="entry name" value="Ig-like_fold"/>
</dbReference>
<protein>
    <submittedName>
        <fullName evidence="9">Serine protease</fullName>
    </submittedName>
</protein>
<dbReference type="OrthoDB" id="9813435at2"/>
<reference evidence="9 10" key="1">
    <citation type="submission" date="2018-06" db="EMBL/GenBank/DDBJ databases">
        <authorList>
            <person name="Liu Z.-W."/>
        </authorList>
    </citation>
    <scope>NUCLEOTIDE SEQUENCE [LARGE SCALE GENOMIC DNA]</scope>
    <source>
        <strain evidence="9 10">2b14</strain>
    </source>
</reference>
<dbReference type="InterPro" id="IPR026444">
    <property type="entry name" value="Secre_tail"/>
</dbReference>
<feature type="active site" description="Charge relay system" evidence="5">
    <location>
        <position position="177"/>
    </location>
</feature>
<dbReference type="GO" id="GO:0006508">
    <property type="term" value="P:proteolysis"/>
    <property type="evidence" value="ECO:0007669"/>
    <property type="project" value="UniProtKB-KW"/>
</dbReference>
<dbReference type="SMART" id="SM00089">
    <property type="entry name" value="PKD"/>
    <property type="match status" value="2"/>
</dbReference>
<dbReference type="PROSITE" id="PS00136">
    <property type="entry name" value="SUBTILASE_ASP"/>
    <property type="match status" value="1"/>
</dbReference>
<dbReference type="InterPro" id="IPR035986">
    <property type="entry name" value="PKD_dom_sf"/>
</dbReference>
<dbReference type="InterPro" id="IPR036852">
    <property type="entry name" value="Peptidase_S8/S53_dom_sf"/>
</dbReference>
<organism evidence="9 10">
    <name type="scientific">Pontibacter arcticus</name>
    <dbReference type="NCBI Taxonomy" id="2080288"/>
    <lineage>
        <taxon>Bacteria</taxon>
        <taxon>Pseudomonadati</taxon>
        <taxon>Bacteroidota</taxon>
        <taxon>Cytophagia</taxon>
        <taxon>Cytophagales</taxon>
        <taxon>Hymenobacteraceae</taxon>
        <taxon>Pontibacter</taxon>
    </lineage>
</organism>
<keyword evidence="7" id="KW-0732">Signal</keyword>
<dbReference type="PROSITE" id="PS50093">
    <property type="entry name" value="PKD"/>
    <property type="match status" value="2"/>
</dbReference>
<proteinExistence type="inferred from homology"/>
<evidence type="ECO:0000256" key="5">
    <source>
        <dbReference type="PROSITE-ProRule" id="PRU01240"/>
    </source>
</evidence>
<dbReference type="InterPro" id="IPR000601">
    <property type="entry name" value="PKD_dom"/>
</dbReference>
<dbReference type="PANTHER" id="PTHR43806">
    <property type="entry name" value="PEPTIDASE S8"/>
    <property type="match status" value="1"/>
</dbReference>
<feature type="active site" description="Charge relay system" evidence="5">
    <location>
        <position position="388"/>
    </location>
</feature>
<dbReference type="PRINTS" id="PR00723">
    <property type="entry name" value="SUBTILISIN"/>
</dbReference>
<dbReference type="GO" id="GO:0004252">
    <property type="term" value="F:serine-type endopeptidase activity"/>
    <property type="evidence" value="ECO:0007669"/>
    <property type="project" value="UniProtKB-UniRule"/>
</dbReference>
<keyword evidence="4 5" id="KW-0720">Serine protease</keyword>
<keyword evidence="2 5" id="KW-0645">Protease</keyword>
<evidence type="ECO:0000256" key="1">
    <source>
        <dbReference type="ARBA" id="ARBA00011073"/>
    </source>
</evidence>
<dbReference type="PROSITE" id="PS00138">
    <property type="entry name" value="SUBTILASE_SER"/>
    <property type="match status" value="1"/>
</dbReference>
<evidence type="ECO:0000256" key="2">
    <source>
        <dbReference type="ARBA" id="ARBA00022670"/>
    </source>
</evidence>
<reference evidence="9 10" key="2">
    <citation type="submission" date="2018-07" db="EMBL/GenBank/DDBJ databases">
        <title>Pontibacter sp. 2b14 genomic sequence and assembly.</title>
        <authorList>
            <person name="Du Z.-J."/>
        </authorList>
    </citation>
    <scope>NUCLEOTIDE SEQUENCE [LARGE SCALE GENOMIC DNA]</scope>
    <source>
        <strain evidence="9 10">2b14</strain>
    </source>
</reference>
<dbReference type="SUPFAM" id="SSF52743">
    <property type="entry name" value="Subtilisin-like"/>
    <property type="match status" value="1"/>
</dbReference>
<accession>A0A364RBL4</accession>
<dbReference type="InterPro" id="IPR044023">
    <property type="entry name" value="Ig_7"/>
</dbReference>
<dbReference type="InterPro" id="IPR023828">
    <property type="entry name" value="Peptidase_S8_Ser-AS"/>
</dbReference>
<evidence type="ECO:0000256" key="6">
    <source>
        <dbReference type="RuleBase" id="RU003355"/>
    </source>
</evidence>
<dbReference type="InterPro" id="IPR023827">
    <property type="entry name" value="Peptidase_S8_Asp-AS"/>
</dbReference>
<feature type="active site" description="Charge relay system" evidence="5">
    <location>
        <position position="234"/>
    </location>
</feature>
<gene>
    <name evidence="9" type="ORF">DP923_13305</name>
</gene>
<dbReference type="InterPro" id="IPR050131">
    <property type="entry name" value="Peptidase_S8_subtilisin-like"/>
</dbReference>
<dbReference type="CDD" id="cd00146">
    <property type="entry name" value="PKD"/>
    <property type="match status" value="2"/>
</dbReference>
<dbReference type="RefSeq" id="WP_112306363.1">
    <property type="nucleotide sequence ID" value="NZ_QMDV01000004.1"/>
</dbReference>
<dbReference type="Gene3D" id="3.40.50.200">
    <property type="entry name" value="Peptidase S8/S53 domain"/>
    <property type="match status" value="1"/>
</dbReference>
<comment type="caution">
    <text evidence="9">The sequence shown here is derived from an EMBL/GenBank/DDBJ whole genome shotgun (WGS) entry which is preliminary data.</text>
</comment>
<feature type="domain" description="PKD" evidence="8">
    <location>
        <begin position="1122"/>
        <end position="1173"/>
    </location>
</feature>
<dbReference type="Gene3D" id="2.60.40.10">
    <property type="entry name" value="Immunoglobulins"/>
    <property type="match status" value="2"/>
</dbReference>
<dbReference type="Pfam" id="PF18911">
    <property type="entry name" value="PKD_4"/>
    <property type="match status" value="1"/>
</dbReference>
<dbReference type="Pfam" id="PF00801">
    <property type="entry name" value="PKD"/>
    <property type="match status" value="1"/>
</dbReference>
<dbReference type="Pfam" id="PF00082">
    <property type="entry name" value="Peptidase_S8"/>
    <property type="match status" value="1"/>
</dbReference>
<feature type="chain" id="PRO_5016644590" evidence="7">
    <location>
        <begin position="28"/>
        <end position="1260"/>
    </location>
</feature>
<dbReference type="InterPro" id="IPR000209">
    <property type="entry name" value="Peptidase_S8/S53_dom"/>
</dbReference>
<name>A0A364RBL4_9BACT</name>
<dbReference type="InterPro" id="IPR015500">
    <property type="entry name" value="Peptidase_S8_subtilisin-rel"/>
</dbReference>
<dbReference type="EMBL" id="QMDV01000004">
    <property type="protein sequence ID" value="RAU81683.1"/>
    <property type="molecule type" value="Genomic_DNA"/>
</dbReference>
<evidence type="ECO:0000259" key="8">
    <source>
        <dbReference type="PROSITE" id="PS50093"/>
    </source>
</evidence>
<sequence length="1260" mass="136197">MFTSRFALFRGLGCVLAFILYTLPGFAQQPGAPTQPYTVVYKLKPGYSEAASVRAMGGSRLQESFEKIKARKVQQVFPNQAAGARTLRKQKNQVDLSLLYKLTYGQDQNFEQVKRALLSTGMVDYVEPVYVREPMHQPNDPSSDSLVTAQYYLKLINAYRGWAITKGSEEVVIGILDTGFRLSHKELESKVALNTSDPIDGIDNDNDGLIDNYKGWDFSDNDNNVFDDTSWKTHGTAVAGITSASSDNGFGMAAVGFNTKFLPLKVFPSTANGSFGGYEAMVYAAEKGCKVINLSWGGLGYSQFEQDIINYVALDKNVVIVASAGNTGTEVDYYPATYDNVLSVAGTDINDRNNYTYNYGVDISAPGVNMYSVNGNTEEGFSRFWGTSFAAPVVAGAAALIRTQFPALNSRQVVERIRMSADDIYAKNAAPNFAGKLGRGRLNLKKALLATDLKSARATALYFESKATPRAGAIVPLTADITNFLSPLSNLQIRLTSQSEFLAVEQATVTAGSIATMRSFTTTPDKTFKVRISESTPLNTKVIVRLDYTDGAYTDFQYITLILNPSFVTLDANNLLVTINSMGNLGYDGLNLDKGLGIRYEGNSLLFEGGLMVATAPTKVADNIRNEYYESDGDFTPVSNARLHHQTPLATQEGRAVMQDEANTGLQIKHITYAWADQSDQDYVILEYHLKNTTNATIENAYAGIFADWDISNSSDGFLYNAADWDNDLRMGYVYSLRQPLPFTGIKLLTNGTAGYHAIDNYGGDKSSFSVEDGFTTQEKYKALTSGVARQKAGSGKGNNVSHVVSSQVQSIAPGQTAIVAFALLAGDDLAALKQHATAAQQKYKLLKTGPAPLAIQETLCKGSTYTWKPEGGSKYNFYTDAEKSNLLASGASYTLKNLTENTVIYAANIDSVFESAVAAGTFALAQTPEAEINQTGAKVHAGIPVTFTSQTQHAHNLTWYLPEAQTSNSESINYTFTKAGTYEISLTATDEQNCTTVTATKKVTVLPLLPGPAPLALTETMCAGNSLVWAPEGGTTFNFYADSEKKNLIGTGASFALTNITKSTTIYASNADSLVESALSPAVVKLVPKPEIDFTFDVAKIYPGMPVTFVSQSINAATLLWNFGTPDTHTSPSTVHTFAAPGTYSVTLTATDNLNCNTVSVTKQVEVQATSPAAIAEMLVLYPNPSNAVVTVNLLTDGDATKLPKISIWDATGRAVQPPVTSLKAQQVTINVSNLQAGLYFVRFDYSNTSITKRILVTN</sequence>
<comment type="similarity">
    <text evidence="1 5 6">Belongs to the peptidase S8 family.</text>
</comment>
<feature type="domain" description="PKD" evidence="8">
    <location>
        <begin position="959"/>
        <end position="1006"/>
    </location>
</feature>
<feature type="signal peptide" evidence="7">
    <location>
        <begin position="1"/>
        <end position="27"/>
    </location>
</feature>
<dbReference type="AlphaFoldDB" id="A0A364RBL4"/>
<dbReference type="Pfam" id="PF18962">
    <property type="entry name" value="Por_Secre_tail"/>
    <property type="match status" value="1"/>
</dbReference>
<evidence type="ECO:0000313" key="10">
    <source>
        <dbReference type="Proteomes" id="UP000251692"/>
    </source>
</evidence>
<keyword evidence="3 5" id="KW-0378">Hydrolase</keyword>
<dbReference type="InterPro" id="IPR022409">
    <property type="entry name" value="PKD/Chitinase_dom"/>
</dbReference>